<dbReference type="GO" id="GO:0033916">
    <property type="term" value="F:beta-agarase activity"/>
    <property type="evidence" value="ECO:0007669"/>
    <property type="project" value="InterPro"/>
</dbReference>
<organism evidence="8 9">
    <name type="scientific">Polaribacter reichenbachii</name>
    <dbReference type="NCBI Taxonomy" id="996801"/>
    <lineage>
        <taxon>Bacteria</taxon>
        <taxon>Pseudomonadati</taxon>
        <taxon>Bacteroidota</taxon>
        <taxon>Flavobacteriia</taxon>
        <taxon>Flavobacteriales</taxon>
        <taxon>Flavobacteriaceae</taxon>
    </lineage>
</organism>
<evidence type="ECO:0000256" key="5">
    <source>
        <dbReference type="PIRSR" id="PIRSR001097-50"/>
    </source>
</evidence>
<dbReference type="InterPro" id="IPR000757">
    <property type="entry name" value="Beta-glucanase-like"/>
</dbReference>
<dbReference type="Proteomes" id="UP000092612">
    <property type="component" value="Unassembled WGS sequence"/>
</dbReference>
<keyword evidence="3 8" id="KW-0378">Hydrolase</keyword>
<evidence type="ECO:0000256" key="1">
    <source>
        <dbReference type="ARBA" id="ARBA00006865"/>
    </source>
</evidence>
<name>A0A1B8TWN2_9FLAO</name>
<keyword evidence="2" id="KW-0732">Signal</keyword>
<sequence length="290" mass="32637">MAGNSTICSFNVIITKNAANDNVPYFIDENPTPANKKWTKVENLSDEFNTDELDETKWKNTDPNKWIGRAPGLFKKNTVSQSEGSLKLTADILPSPEVVNGNTFTHAGSNITSINSIRVGHYFEARMKSSKTFMSSTFWLINDRNDASGCDKRTTELDIQECVGQITSTESWTADKDEEMGSNTHSRNTSCTTTPEGSVGDHVNIGGKAYDDYHVYAAWWKSATEIDFYLDGKKVYTVTPKAEFNLQMYLRLVVETYDWNPVPSDGGMTGSFEDRSTSYDWVRTWKLEDN</sequence>
<dbReference type="SUPFAM" id="SSF49899">
    <property type="entry name" value="Concanavalin A-like lectins/glucanases"/>
    <property type="match status" value="1"/>
</dbReference>
<dbReference type="InterPro" id="IPR016287">
    <property type="entry name" value="Beta_agarase"/>
</dbReference>
<dbReference type="EMBL" id="LSFL01000035">
    <property type="protein sequence ID" value="OBY64000.1"/>
    <property type="molecule type" value="Genomic_DNA"/>
</dbReference>
<dbReference type="Gene3D" id="2.60.120.200">
    <property type="match status" value="1"/>
</dbReference>
<accession>A0A1B8TWN2</accession>
<dbReference type="PROSITE" id="PS51762">
    <property type="entry name" value="GH16_2"/>
    <property type="match status" value="1"/>
</dbReference>
<feature type="active site" description="Nucleophile" evidence="5">
    <location>
        <position position="156"/>
    </location>
</feature>
<proteinExistence type="inferred from homology"/>
<dbReference type="AlphaFoldDB" id="A0A1B8TWN2"/>
<evidence type="ECO:0000256" key="4">
    <source>
        <dbReference type="ARBA" id="ARBA00023295"/>
    </source>
</evidence>
<protein>
    <submittedName>
        <fullName evidence="8">Glycoside hydrolase</fullName>
    </submittedName>
</protein>
<evidence type="ECO:0000256" key="3">
    <source>
        <dbReference type="ARBA" id="ARBA00022801"/>
    </source>
</evidence>
<comment type="similarity">
    <text evidence="1">Belongs to the glycosyl hydrolase 16 family.</text>
</comment>
<dbReference type="GO" id="GO:0005975">
    <property type="term" value="P:carbohydrate metabolic process"/>
    <property type="evidence" value="ECO:0007669"/>
    <property type="project" value="InterPro"/>
</dbReference>
<gene>
    <name evidence="8" type="ORF">LPB301_11645</name>
</gene>
<feature type="active site" description="Proton donor" evidence="5">
    <location>
        <position position="161"/>
    </location>
</feature>
<dbReference type="Pfam" id="PF00722">
    <property type="entry name" value="Glyco_hydro_16"/>
    <property type="match status" value="1"/>
</dbReference>
<dbReference type="PIRSF" id="PIRSF001097">
    <property type="entry name" value="Agarase"/>
    <property type="match status" value="1"/>
</dbReference>
<dbReference type="STRING" id="996801.BW723_04065"/>
<keyword evidence="4" id="KW-0326">Glycosidase</keyword>
<evidence type="ECO:0000259" key="7">
    <source>
        <dbReference type="PROSITE" id="PS51762"/>
    </source>
</evidence>
<keyword evidence="9" id="KW-1185">Reference proteome</keyword>
<dbReference type="OrthoDB" id="973752at2"/>
<feature type="region of interest" description="Disordered" evidence="6">
    <location>
        <begin position="176"/>
        <end position="195"/>
    </location>
</feature>
<dbReference type="InterPro" id="IPR013320">
    <property type="entry name" value="ConA-like_dom_sf"/>
</dbReference>
<evidence type="ECO:0000313" key="8">
    <source>
        <dbReference type="EMBL" id="OBY64000.1"/>
    </source>
</evidence>
<comment type="caution">
    <text evidence="8">The sequence shown here is derived from an EMBL/GenBank/DDBJ whole genome shotgun (WGS) entry which is preliminary data.</text>
</comment>
<feature type="domain" description="GH16" evidence="7">
    <location>
        <begin position="25"/>
        <end position="290"/>
    </location>
</feature>
<reference evidence="9" key="1">
    <citation type="submission" date="2016-02" db="EMBL/GenBank/DDBJ databases">
        <title>Paenibacillus sp. LPB0068, isolated from Crassostrea gigas.</title>
        <authorList>
            <person name="Shin S.-K."/>
            <person name="Yi H."/>
        </authorList>
    </citation>
    <scope>NUCLEOTIDE SEQUENCE [LARGE SCALE GENOMIC DNA]</scope>
    <source>
        <strain evidence="9">KCTC 23969</strain>
    </source>
</reference>
<evidence type="ECO:0000313" key="9">
    <source>
        <dbReference type="Proteomes" id="UP000092612"/>
    </source>
</evidence>
<feature type="compositionally biased region" description="Polar residues" evidence="6">
    <location>
        <begin position="181"/>
        <end position="195"/>
    </location>
</feature>
<evidence type="ECO:0000256" key="2">
    <source>
        <dbReference type="ARBA" id="ARBA00022729"/>
    </source>
</evidence>
<evidence type="ECO:0000256" key="6">
    <source>
        <dbReference type="SAM" id="MobiDB-lite"/>
    </source>
</evidence>